<dbReference type="AlphaFoldDB" id="A0A2N7WRY3"/>
<organism evidence="1 2">
    <name type="scientific">Trinickia symbiotica</name>
    <dbReference type="NCBI Taxonomy" id="863227"/>
    <lineage>
        <taxon>Bacteria</taxon>
        <taxon>Pseudomonadati</taxon>
        <taxon>Pseudomonadota</taxon>
        <taxon>Betaproteobacteria</taxon>
        <taxon>Burkholderiales</taxon>
        <taxon>Burkholderiaceae</taxon>
        <taxon>Trinickia</taxon>
    </lineage>
</organism>
<name>A0A2N7WRY3_9BURK</name>
<evidence type="ECO:0000313" key="1">
    <source>
        <dbReference type="EMBL" id="PMS32144.1"/>
    </source>
</evidence>
<keyword evidence="2" id="KW-1185">Reference proteome</keyword>
<dbReference type="EMBL" id="PNYC01000023">
    <property type="protein sequence ID" value="PMS32144.1"/>
    <property type="molecule type" value="Genomic_DNA"/>
</dbReference>
<dbReference type="OrthoDB" id="9008958at2"/>
<dbReference type="RefSeq" id="WP_018441736.1">
    <property type="nucleotide sequence ID" value="NZ_KB890179.1"/>
</dbReference>
<evidence type="ECO:0000313" key="2">
    <source>
        <dbReference type="Proteomes" id="UP000235777"/>
    </source>
</evidence>
<accession>A0A2N7WRY3</accession>
<proteinExistence type="predicted"/>
<reference evidence="1 2" key="1">
    <citation type="submission" date="2018-01" db="EMBL/GenBank/DDBJ databases">
        <title>Whole genome analyses suggest that Burkholderia sensu lato contains two further novel genera in the rhizoxinica-symbiotica group Mycetohabitans gen. nov., and Trinickia gen. nov.: implications for the evolution of diazotrophy and nodulation in the Burkholderiaceae.</title>
        <authorList>
            <person name="Estrada-de los Santos P."/>
            <person name="Palmer M."/>
            <person name="Chavez-Ramirez B."/>
            <person name="Beukes C."/>
            <person name="Steenkamp E.T."/>
            <person name="Hirsch A.M."/>
            <person name="Manyaka P."/>
            <person name="Maluk M."/>
            <person name="Lafos M."/>
            <person name="Crook M."/>
            <person name="Gross E."/>
            <person name="Simon M.F."/>
            <person name="Bueno dos Reis Junior F."/>
            <person name="Poole P.S."/>
            <person name="Venter S.N."/>
            <person name="James E.K."/>
        </authorList>
    </citation>
    <scope>NUCLEOTIDE SEQUENCE [LARGE SCALE GENOMIC DNA]</scope>
    <source>
        <strain evidence="1 2">JPY 581</strain>
    </source>
</reference>
<gene>
    <name evidence="1" type="ORF">C0Z20_26995</name>
</gene>
<dbReference type="Proteomes" id="UP000235777">
    <property type="component" value="Unassembled WGS sequence"/>
</dbReference>
<protein>
    <submittedName>
        <fullName evidence="1">Uncharacterized protein</fullName>
    </submittedName>
</protein>
<comment type="caution">
    <text evidence="1">The sequence shown here is derived from an EMBL/GenBank/DDBJ whole genome shotgun (WGS) entry which is preliminary data.</text>
</comment>
<sequence length="69" mass="8150">MFATSEYLALDEMKKLVEWTQAWYEEALSANYVEEPYQPEAEVLTRMHQYFRFGLTPEEAVQACFGPKH</sequence>